<dbReference type="RefSeq" id="WP_036580938.1">
    <property type="nucleotide sequence ID" value="NZ_JPJI01000026.1"/>
</dbReference>
<evidence type="ECO:0000313" key="3">
    <source>
        <dbReference type="Proteomes" id="UP000028531"/>
    </source>
</evidence>
<dbReference type="EMBL" id="JPJI01000026">
    <property type="protein sequence ID" value="KEZ93529.1"/>
    <property type="molecule type" value="Genomic_DNA"/>
</dbReference>
<evidence type="ECO:0000259" key="1">
    <source>
        <dbReference type="Pfam" id="PF13648"/>
    </source>
</evidence>
<name>A0A084JX45_NONUL</name>
<evidence type="ECO:0000313" key="2">
    <source>
        <dbReference type="EMBL" id="KEZ93529.1"/>
    </source>
</evidence>
<sequence length="137" mass="15474">MKHLKLISIVICVITITSCSTDDGKSEQPSNHTNLLLGVWEESNVSFDGVDSTSQTICNGERELYTFEVNGMVTEREFDDFCDERFEAGTYSLLNDTLTLSLDGDTDTYEVVELTDETLRFTFMDGNVLIEETYVKL</sequence>
<comment type="caution">
    <text evidence="2">The sequence shown here is derived from an EMBL/GenBank/DDBJ whole genome shotgun (WGS) entry which is preliminary data.</text>
</comment>
<dbReference type="Proteomes" id="UP000028531">
    <property type="component" value="Unassembled WGS sequence"/>
</dbReference>
<dbReference type="Pfam" id="PF13648">
    <property type="entry name" value="Lipocalin_4"/>
    <property type="match status" value="1"/>
</dbReference>
<gene>
    <name evidence="2" type="ORF">IL45_04770</name>
</gene>
<protein>
    <recommendedName>
        <fullName evidence="1">Lipocalin-like domain-containing protein</fullName>
    </recommendedName>
</protein>
<accession>A0A084JX45</accession>
<dbReference type="AlphaFoldDB" id="A0A084JX45"/>
<dbReference type="PROSITE" id="PS51257">
    <property type="entry name" value="PROKAR_LIPOPROTEIN"/>
    <property type="match status" value="1"/>
</dbReference>
<feature type="domain" description="Lipocalin-like" evidence="1">
    <location>
        <begin position="36"/>
        <end position="121"/>
    </location>
</feature>
<dbReference type="OrthoDB" id="1419899at2"/>
<organism evidence="2 3">
    <name type="scientific">Nonlabens ulvanivorans</name>
    <name type="common">Persicivirga ulvanivorans</name>
    <dbReference type="NCBI Taxonomy" id="906888"/>
    <lineage>
        <taxon>Bacteria</taxon>
        <taxon>Pseudomonadati</taxon>
        <taxon>Bacteroidota</taxon>
        <taxon>Flavobacteriia</taxon>
        <taxon>Flavobacteriales</taxon>
        <taxon>Flavobacteriaceae</taxon>
        <taxon>Nonlabens</taxon>
    </lineage>
</organism>
<reference evidence="2 3" key="1">
    <citation type="submission" date="2014-07" db="EMBL/GenBank/DDBJ databases">
        <title>Draft genome sequence of Nonlabens ulvanivorans, an ulvan degrading bacterium.</title>
        <authorList>
            <person name="Kopel M."/>
            <person name="Helbert W."/>
            <person name="Henrissat B."/>
            <person name="Doniger T."/>
            <person name="Banin E."/>
        </authorList>
    </citation>
    <scope>NUCLEOTIDE SEQUENCE [LARGE SCALE GENOMIC DNA]</scope>
    <source>
        <strain evidence="2 3">PLR</strain>
    </source>
</reference>
<proteinExistence type="predicted"/>
<dbReference type="InterPro" id="IPR024311">
    <property type="entry name" value="Lipocalin-like"/>
</dbReference>